<proteinExistence type="predicted"/>
<dbReference type="InterPro" id="IPR013602">
    <property type="entry name" value="Dynein_heavy_linker"/>
</dbReference>
<dbReference type="InterPro" id="IPR042222">
    <property type="entry name" value="Dynein_2_N"/>
</dbReference>
<dbReference type="PANTHER" id="PTHR22878:SF73">
    <property type="entry name" value="DYNEIN AXONEMAL HEAVY CHAIN 1"/>
    <property type="match status" value="1"/>
</dbReference>
<evidence type="ECO:0000256" key="11">
    <source>
        <dbReference type="ARBA" id="ARBA00023212"/>
    </source>
</evidence>
<protein>
    <recommendedName>
        <fullName evidence="17">Dynein heavy chain 1, axonemal</fullName>
    </recommendedName>
</protein>
<dbReference type="InterPro" id="IPR035699">
    <property type="entry name" value="AAA_6"/>
</dbReference>
<evidence type="ECO:0000313" key="15">
    <source>
        <dbReference type="EMBL" id="VEN36287.1"/>
    </source>
</evidence>
<keyword evidence="9" id="KW-0969">Cilium</keyword>
<dbReference type="SUPFAM" id="SSF52540">
    <property type="entry name" value="P-loop containing nucleoside triphosphate hydrolases"/>
    <property type="match status" value="2"/>
</dbReference>
<evidence type="ECO:0000256" key="5">
    <source>
        <dbReference type="ARBA" id="ARBA00022741"/>
    </source>
</evidence>
<keyword evidence="10" id="KW-0505">Motor protein</keyword>
<evidence type="ECO:0000256" key="2">
    <source>
        <dbReference type="ARBA" id="ARBA00022490"/>
    </source>
</evidence>
<keyword evidence="5" id="KW-0547">Nucleotide-binding</keyword>
<evidence type="ECO:0000313" key="16">
    <source>
        <dbReference type="Proteomes" id="UP000410492"/>
    </source>
</evidence>
<dbReference type="GO" id="GO:0005874">
    <property type="term" value="C:microtubule"/>
    <property type="evidence" value="ECO:0007669"/>
    <property type="project" value="UniProtKB-KW"/>
</dbReference>
<keyword evidence="8" id="KW-0175">Coiled coil</keyword>
<dbReference type="InterPro" id="IPR043157">
    <property type="entry name" value="Dynein_AAA1S"/>
</dbReference>
<dbReference type="InterPro" id="IPR042228">
    <property type="entry name" value="Dynein_linker_3"/>
</dbReference>
<name>A0A653BL07_CALMS</name>
<sequence length="1776" mass="206526">MGDWKLTKPNESRRSTLVSYKSEKKRDLPTRGYYAEILTDNEYSDPLKKEYTGAHKKTKLIWQIKTEKHTPMVRQMVTPAKKAFLAPAERWMTFDEDKHISFPVNTFKPKVQLQHEVEPKTLPRNVAIEQLRREYQGQSLKKLLKQMNVTNKDLIPVEILREHPEDVGPTNLSSWTSFLPLELFDDEDYDVRTPENWLQHGVIDGVRYPLPGEAFLERDHNNCEEDCHLFDTYGWMNVAVTDYNFEAKKWNVLTLDGLQRTFEVPRLYVMFKAEDPMNFAQRVKAAIKLRYDSENLIRFEFFLDCMPLEATPPMAENLMNKVTELISNSLGGKKWIFGDHFQKLKEEVELNHKRAIAEMEFRNVFETATEYKYFNVPQREPQRVQKKIETGMSQFQEVRKYYGWYNIYVLPETYMAMSYVVGECLKMSQASLFTANYGTKYVTLDEFDALQTQATSIIMKQLKGSWLETLVFNIRMCLGDLGKGWFDVNEKIFETYEISKLKRFMELVKFRMQHTLRLLVENSLQTFITLVETPCVPCLDVEDDFVWGSDLVNSPFVAKAAPIFILQLKMNEEGAYYSTQPELFKKVLLRLFDEALRQTHQIKQVHPLLLANLRFPKDLNLSSVGLLAEEVVTIRDRFLRAYDKALIPLLAYAKEYQVHIELYTMDVGQYIEQYKSEQHSAVEVKEEVSLHLRHKNNLEVTLPTTIFIGPYNINVEQLRQFLLTKRQEIATKLLDMFAARMKEIFEDILNEYRIIMIKLAEKPDNIEHIFDIRDWIETVPMSVRALDDQVKRYLLEYEVLDHFWYALPNEDFDNKYQAVGWPLKISQQVEATDLFLKEEEERFYKLQLQDEFALHDKIETLTAQVVQMAQLRDFTKTHDIAVDMRRVWKSMKEAQEMGQLLNQRQKLFNVPVVPFDDLTKLIKEFEPYKNLWSTASDWLRAYEIWMDNPIQNIDAESIEMSVTDMYKMMVRLIKVFADIEAVQSVAIEIRNQIDQFKPLIPILMSLKNPGMKQRHWDKFLQETGVDLDWTPTTTFHDCLRLGIEEYADTMVHIAESATKEYSIEQTLNKMMEEWENNKMDLTPYKNTGTYIMKISDEIQQMLDDHIVLTQQLSFSPFKGPFEEKIDEWEDKLKITAEVIEEWMDVQKQWMYLEPIFTSADITRQLPVESKKYNSMERTWKRIMRNAHECPNIIEYCGDRKLLESLKDANHILEVVQKGLSEYLEMKRTVFPRLYFLSDDELLEILSQARNPLAVQPHLKKCFENIAMLTFEKDLRITQMFSAEEECVDLDPPLYPEGNVENWLVVVESSMKNTLRVTLGRSLKDLYAKERKEWVLCWPGQVVIACSQTFWTAGVEKGILDNCLGDFLEETVLVNLDALRGLVKGSLSYLHREILSALIVIEVHSRDVTQTLVDLNIMNINDFDWISQLRYYWTTEEQMKVRAVNAEFQYGYEYLGNSGRLVITPLTDRCYLTLTGALHLKFGGAPAGPAGTGKTETTKDLAKAFAIQCVVFNCSDQLDFMAMGKFFKGLASSGAWACFDEFNRIDIEVLSVVAQQIATIQKAQQARLDTVFFEGSEIVLKESCAVFITMNPGYAGRTELPDNLKALFRPVSMMVPNYSLIAEISLFSFGFSGAKQLANKITTTFKLSSEQLSSQDHYDFGMRAVKTVIAVAGNLKREKPDMDERQIVLRALRDVNVPKFLKDDLTLFNGITSDLFPRMVEEAVDYGALEQSIRSSCLFLGMEDVNDYVKKVIQLYETTVVRHGLMLVGPTGSGKTK</sequence>
<dbReference type="Gene3D" id="1.20.140.100">
    <property type="entry name" value="Dynein heavy chain, N-terminal domain 2"/>
    <property type="match status" value="1"/>
</dbReference>
<evidence type="ECO:0000256" key="4">
    <source>
        <dbReference type="ARBA" id="ARBA00022737"/>
    </source>
</evidence>
<dbReference type="GO" id="GO:0007018">
    <property type="term" value="P:microtubule-based movement"/>
    <property type="evidence" value="ECO:0007669"/>
    <property type="project" value="InterPro"/>
</dbReference>
<reference evidence="15 16" key="1">
    <citation type="submission" date="2019-01" db="EMBL/GenBank/DDBJ databases">
        <authorList>
            <person name="Sayadi A."/>
        </authorList>
    </citation>
    <scope>NUCLEOTIDE SEQUENCE [LARGE SCALE GENOMIC DNA]</scope>
</reference>
<gene>
    <name evidence="15" type="ORF">CALMAC_LOCUS1949</name>
</gene>
<dbReference type="EMBL" id="CAACVG010002280">
    <property type="protein sequence ID" value="VEN36287.1"/>
    <property type="molecule type" value="Genomic_DNA"/>
</dbReference>
<dbReference type="Gene3D" id="3.20.180.20">
    <property type="entry name" value="Dynein heavy chain, N-terminal domain 2"/>
    <property type="match status" value="1"/>
</dbReference>
<feature type="domain" description="Dynein heavy chain hydrolytic ATP-binding dynein motor region" evidence="14">
    <location>
        <begin position="1449"/>
        <end position="1775"/>
    </location>
</feature>
<dbReference type="GO" id="GO:0045505">
    <property type="term" value="F:dynein intermediate chain binding"/>
    <property type="evidence" value="ECO:0007669"/>
    <property type="project" value="InterPro"/>
</dbReference>
<dbReference type="GO" id="GO:0030286">
    <property type="term" value="C:dynein complex"/>
    <property type="evidence" value="ECO:0007669"/>
    <property type="project" value="UniProtKB-KW"/>
</dbReference>
<dbReference type="Gene3D" id="1.10.287.2620">
    <property type="match status" value="1"/>
</dbReference>
<evidence type="ECO:0000256" key="8">
    <source>
        <dbReference type="ARBA" id="ARBA00023054"/>
    </source>
</evidence>
<dbReference type="Pfam" id="PF08393">
    <property type="entry name" value="DHC_N2"/>
    <property type="match status" value="1"/>
</dbReference>
<dbReference type="FunFam" id="1.10.287.2620:FF:000002">
    <property type="entry name" value="Dynein heavy chain 2, axonemal"/>
    <property type="match status" value="1"/>
</dbReference>
<keyword evidence="16" id="KW-1185">Reference proteome</keyword>
<dbReference type="Proteomes" id="UP000410492">
    <property type="component" value="Unassembled WGS sequence"/>
</dbReference>
<dbReference type="FunFam" id="1.20.58.1120:FF:000001">
    <property type="entry name" value="dynein heavy chain 2, axonemal"/>
    <property type="match status" value="1"/>
</dbReference>
<dbReference type="GO" id="GO:0005930">
    <property type="term" value="C:axoneme"/>
    <property type="evidence" value="ECO:0007669"/>
    <property type="project" value="UniProtKB-SubCell"/>
</dbReference>
<accession>A0A653BL07</accession>
<dbReference type="Gene3D" id="1.20.58.1120">
    <property type="match status" value="1"/>
</dbReference>
<dbReference type="FunFam" id="1.10.8.710:FF:000004">
    <property type="entry name" value="Dynein axonemal heavy chain 6"/>
    <property type="match status" value="1"/>
</dbReference>
<keyword evidence="2" id="KW-0963">Cytoplasm</keyword>
<keyword evidence="11" id="KW-0206">Cytoskeleton</keyword>
<evidence type="ECO:0000256" key="12">
    <source>
        <dbReference type="ARBA" id="ARBA00023273"/>
    </source>
</evidence>
<feature type="domain" description="Dynein heavy chain linker" evidence="13">
    <location>
        <begin position="918"/>
        <end position="1318"/>
    </location>
</feature>
<keyword evidence="7" id="KW-0243">Dynein</keyword>
<evidence type="ECO:0000256" key="10">
    <source>
        <dbReference type="ARBA" id="ARBA00023175"/>
    </source>
</evidence>
<dbReference type="Gene3D" id="3.40.50.300">
    <property type="entry name" value="P-loop containing nucleotide triphosphate hydrolases"/>
    <property type="match status" value="2"/>
</dbReference>
<keyword evidence="4" id="KW-0677">Repeat</keyword>
<feature type="non-terminal residue" evidence="15">
    <location>
        <position position="1776"/>
    </location>
</feature>
<dbReference type="InterPro" id="IPR026983">
    <property type="entry name" value="DHC"/>
</dbReference>
<comment type="subcellular location">
    <subcellularLocation>
        <location evidence="1">Cytoplasm</location>
        <location evidence="1">Cytoskeleton</location>
        <location evidence="1">Cilium axoneme</location>
    </subcellularLocation>
</comment>
<dbReference type="OrthoDB" id="5593012at2759"/>
<organism evidence="15 16">
    <name type="scientific">Callosobruchus maculatus</name>
    <name type="common">Southern cowpea weevil</name>
    <name type="synonym">Pulse bruchid</name>
    <dbReference type="NCBI Taxonomy" id="64391"/>
    <lineage>
        <taxon>Eukaryota</taxon>
        <taxon>Metazoa</taxon>
        <taxon>Ecdysozoa</taxon>
        <taxon>Arthropoda</taxon>
        <taxon>Hexapoda</taxon>
        <taxon>Insecta</taxon>
        <taxon>Pterygota</taxon>
        <taxon>Neoptera</taxon>
        <taxon>Endopterygota</taxon>
        <taxon>Coleoptera</taxon>
        <taxon>Polyphaga</taxon>
        <taxon>Cucujiformia</taxon>
        <taxon>Chrysomeloidea</taxon>
        <taxon>Chrysomelidae</taxon>
        <taxon>Bruchinae</taxon>
        <taxon>Bruchini</taxon>
        <taxon>Callosobruchus</taxon>
    </lineage>
</organism>
<dbReference type="FunFam" id="3.40.50.300:FF:000044">
    <property type="entry name" value="Dynein heavy chain 5, axonemal"/>
    <property type="match status" value="1"/>
</dbReference>
<evidence type="ECO:0000256" key="1">
    <source>
        <dbReference type="ARBA" id="ARBA00004430"/>
    </source>
</evidence>
<dbReference type="Gene3D" id="1.10.8.710">
    <property type="match status" value="1"/>
</dbReference>
<evidence type="ECO:0000256" key="7">
    <source>
        <dbReference type="ARBA" id="ARBA00023017"/>
    </source>
</evidence>
<evidence type="ECO:0000259" key="13">
    <source>
        <dbReference type="Pfam" id="PF08393"/>
    </source>
</evidence>
<dbReference type="FunFam" id="1.20.140.100:FF:000004">
    <property type="entry name" value="Dynein axonemal heavy chain 6"/>
    <property type="match status" value="1"/>
</dbReference>
<keyword evidence="3" id="KW-0493">Microtubule</keyword>
<evidence type="ECO:0000256" key="9">
    <source>
        <dbReference type="ARBA" id="ARBA00023069"/>
    </source>
</evidence>
<evidence type="ECO:0000259" key="14">
    <source>
        <dbReference type="Pfam" id="PF12774"/>
    </source>
</evidence>
<dbReference type="InterPro" id="IPR027417">
    <property type="entry name" value="P-loop_NTPase"/>
</dbReference>
<keyword evidence="6" id="KW-0067">ATP-binding</keyword>
<evidence type="ECO:0008006" key="17">
    <source>
        <dbReference type="Google" id="ProtNLM"/>
    </source>
</evidence>
<keyword evidence="12" id="KW-0966">Cell projection</keyword>
<dbReference type="GO" id="GO:0005524">
    <property type="term" value="F:ATP binding"/>
    <property type="evidence" value="ECO:0007669"/>
    <property type="project" value="UniProtKB-KW"/>
</dbReference>
<dbReference type="PANTHER" id="PTHR22878">
    <property type="entry name" value="DYNEIN HEAVY CHAIN 6, AXONEMAL-LIKE-RELATED"/>
    <property type="match status" value="1"/>
</dbReference>
<dbReference type="GO" id="GO:0051959">
    <property type="term" value="F:dynein light intermediate chain binding"/>
    <property type="evidence" value="ECO:0007669"/>
    <property type="project" value="InterPro"/>
</dbReference>
<dbReference type="FunFam" id="3.20.180.20:FF:000003">
    <property type="entry name" value="Dynein heavy chain 12, axonemal"/>
    <property type="match status" value="1"/>
</dbReference>
<evidence type="ECO:0000256" key="3">
    <source>
        <dbReference type="ARBA" id="ARBA00022701"/>
    </source>
</evidence>
<evidence type="ECO:0000256" key="6">
    <source>
        <dbReference type="ARBA" id="ARBA00022840"/>
    </source>
</evidence>
<dbReference type="Pfam" id="PF12774">
    <property type="entry name" value="AAA_6"/>
    <property type="match status" value="1"/>
</dbReference>